<gene>
    <name evidence="1" type="ORF">NWI01_32020</name>
</gene>
<dbReference type="Gene3D" id="6.20.350.10">
    <property type="match status" value="1"/>
</dbReference>
<comment type="caution">
    <text evidence="1">The sequence shown here is derived from an EMBL/GenBank/DDBJ whole genome shotgun (WGS) entry which is preliminary data.</text>
</comment>
<dbReference type="Proteomes" id="UP000318825">
    <property type="component" value="Unassembled WGS sequence"/>
</dbReference>
<reference evidence="1 2" key="1">
    <citation type="submission" date="2019-06" db="EMBL/GenBank/DDBJ databases">
        <title>Whole genome shotgun sequence of Nitrobacter winogradskyi NBRC 14297.</title>
        <authorList>
            <person name="Hosoyama A."/>
            <person name="Uohara A."/>
            <person name="Ohji S."/>
            <person name="Ichikawa N."/>
        </authorList>
    </citation>
    <scope>NUCLEOTIDE SEQUENCE [LARGE SCALE GENOMIC DNA]</scope>
    <source>
        <strain evidence="1 2">NBRC 14297</strain>
    </source>
</reference>
<protein>
    <submittedName>
        <fullName evidence="1">Uncharacterized protein</fullName>
    </submittedName>
</protein>
<sequence>MSKTQLDESFASLLEELAALEHQRWAHWQKYVHDSGQRQPDGSILLPAEIVSRWEKQINTPYVDLSDEEKDSDREQVRKYLPLLERWLNRTLSKSGDDA</sequence>
<dbReference type="EMBL" id="BJNF01000101">
    <property type="protein sequence ID" value="GEC17310.1"/>
    <property type="molecule type" value="Genomic_DNA"/>
</dbReference>
<accession>A0A4Y3WGS7</accession>
<organism evidence="1 2">
    <name type="scientific">Nitrobacter winogradskyi</name>
    <name type="common">Nitrobacter agilis</name>
    <dbReference type="NCBI Taxonomy" id="913"/>
    <lineage>
        <taxon>Bacteria</taxon>
        <taxon>Pseudomonadati</taxon>
        <taxon>Pseudomonadota</taxon>
        <taxon>Alphaproteobacteria</taxon>
        <taxon>Hyphomicrobiales</taxon>
        <taxon>Nitrobacteraceae</taxon>
        <taxon>Nitrobacter</taxon>
    </lineage>
</organism>
<proteinExistence type="predicted"/>
<name>A0A4Y3WGS7_NITWI</name>
<dbReference type="RefSeq" id="WP_244613838.1">
    <property type="nucleotide sequence ID" value="NZ_BJNF01000101.1"/>
</dbReference>
<evidence type="ECO:0000313" key="2">
    <source>
        <dbReference type="Proteomes" id="UP000318825"/>
    </source>
</evidence>
<evidence type="ECO:0000313" key="1">
    <source>
        <dbReference type="EMBL" id="GEC17310.1"/>
    </source>
</evidence>
<dbReference type="AlphaFoldDB" id="A0A4Y3WGS7"/>